<feature type="region of interest" description="Disordered" evidence="1">
    <location>
        <begin position="35"/>
        <end position="57"/>
    </location>
</feature>
<dbReference type="KEGG" id="cdrk:B9W14_18100"/>
<dbReference type="InterPro" id="IPR014756">
    <property type="entry name" value="Ig_E-set"/>
</dbReference>
<name>A0A2U8DYR1_9CLOT</name>
<dbReference type="InterPro" id="IPR013783">
    <property type="entry name" value="Ig-like_fold"/>
</dbReference>
<gene>
    <name evidence="2" type="ORF">B9W14_18100</name>
</gene>
<reference evidence="3" key="1">
    <citation type="submission" date="2017-04" db="EMBL/GenBank/DDBJ databases">
        <authorList>
            <person name="Song Y."/>
            <person name="Cho B.-K."/>
        </authorList>
    </citation>
    <scope>NUCLEOTIDE SEQUENCE [LARGE SCALE GENOMIC DNA]</scope>
    <source>
        <strain evidence="3">SL1</strain>
    </source>
</reference>
<dbReference type="AlphaFoldDB" id="A0A2U8DYR1"/>
<dbReference type="InterPro" id="IPR007253">
    <property type="entry name" value="Cell_wall-bd_2"/>
</dbReference>
<evidence type="ECO:0008006" key="4">
    <source>
        <dbReference type="Google" id="ProtNLM"/>
    </source>
</evidence>
<dbReference type="Gene3D" id="3.40.50.12090">
    <property type="match status" value="2"/>
</dbReference>
<dbReference type="PANTHER" id="PTHR30032">
    <property type="entry name" value="N-ACETYLMURAMOYL-L-ALANINE AMIDASE-RELATED"/>
    <property type="match status" value="1"/>
</dbReference>
<dbReference type="SUPFAM" id="SSF81296">
    <property type="entry name" value="E set domains"/>
    <property type="match status" value="1"/>
</dbReference>
<accession>A0A2U8DYR1</accession>
<dbReference type="EMBL" id="CP020953">
    <property type="protein sequence ID" value="AWI07809.1"/>
    <property type="molecule type" value="Genomic_DNA"/>
</dbReference>
<dbReference type="InterPro" id="IPR051922">
    <property type="entry name" value="Bact_Sporulation_Assoc"/>
</dbReference>
<sequence>MKKSYLAQQNIGTTTLTFNFSEGATQALVITLKDTTPSSSGGSGGGSGGAAPAPAPVKPAVERLSGQDRIETALAIAKASYSGKVSKVILAASDNYPDALAGNVLAYKEKAPILLVGRTDEEQEKVIAYMKSDMDFAGIVYILGGSGSVSKDMEEKINQAGFKNVNRIGGADRYETATKIADTVGVKEGTPIVLVSGENYPDALSISSIAAINGYPIFMVNKDEIPEVVKKEISTIKPSKVYIIGSQGAISAAVENQLFQTVDKTNIVRIGGADRFKTSLNVAKYFNLSGTKVCVASGNNFPDALAGSSYAANSNAPIILLDNSLTEEQKSYLENAKLKGVVIFGGTGAVSSEVEQELTQIFK</sequence>
<evidence type="ECO:0000313" key="2">
    <source>
        <dbReference type="EMBL" id="AWI07809.1"/>
    </source>
</evidence>
<dbReference type="Pfam" id="PF04122">
    <property type="entry name" value="CW_binding_2"/>
    <property type="match status" value="3"/>
</dbReference>
<dbReference type="Gene3D" id="2.60.40.10">
    <property type="entry name" value="Immunoglobulins"/>
    <property type="match status" value="1"/>
</dbReference>
<dbReference type="PANTHER" id="PTHR30032:SF8">
    <property type="entry name" value="GERMINATION-SPECIFIC N-ACETYLMURAMOYL-L-ALANINE AMIDASE"/>
    <property type="match status" value="1"/>
</dbReference>
<proteinExistence type="predicted"/>
<keyword evidence="3" id="KW-1185">Reference proteome</keyword>
<evidence type="ECO:0000313" key="3">
    <source>
        <dbReference type="Proteomes" id="UP000244910"/>
    </source>
</evidence>
<organism evidence="2 3">
    <name type="scientific">Clostridium drakei</name>
    <dbReference type="NCBI Taxonomy" id="332101"/>
    <lineage>
        <taxon>Bacteria</taxon>
        <taxon>Bacillati</taxon>
        <taxon>Bacillota</taxon>
        <taxon>Clostridia</taxon>
        <taxon>Eubacteriales</taxon>
        <taxon>Clostridiaceae</taxon>
        <taxon>Clostridium</taxon>
    </lineage>
</organism>
<dbReference type="OrthoDB" id="1936321at2"/>
<protein>
    <recommendedName>
        <fullName evidence="4">Cell wall-binding repeat 2 family protein</fullName>
    </recommendedName>
</protein>
<evidence type="ECO:0000256" key="1">
    <source>
        <dbReference type="SAM" id="MobiDB-lite"/>
    </source>
</evidence>
<dbReference type="Proteomes" id="UP000244910">
    <property type="component" value="Chromosome"/>
</dbReference>